<protein>
    <recommendedName>
        <fullName evidence="4">DUF1985 domain-containing protein</fullName>
    </recommendedName>
</protein>
<comment type="caution">
    <text evidence="2">The sequence shown here is derived from an EMBL/GenBank/DDBJ whole genome shotgun (WGS) entry which is preliminary data.</text>
</comment>
<proteinExistence type="predicted"/>
<dbReference type="Proteomes" id="UP001341840">
    <property type="component" value="Unassembled WGS sequence"/>
</dbReference>
<organism evidence="2 3">
    <name type="scientific">Stylosanthes scabra</name>
    <dbReference type="NCBI Taxonomy" id="79078"/>
    <lineage>
        <taxon>Eukaryota</taxon>
        <taxon>Viridiplantae</taxon>
        <taxon>Streptophyta</taxon>
        <taxon>Embryophyta</taxon>
        <taxon>Tracheophyta</taxon>
        <taxon>Spermatophyta</taxon>
        <taxon>Magnoliopsida</taxon>
        <taxon>eudicotyledons</taxon>
        <taxon>Gunneridae</taxon>
        <taxon>Pentapetalae</taxon>
        <taxon>rosids</taxon>
        <taxon>fabids</taxon>
        <taxon>Fabales</taxon>
        <taxon>Fabaceae</taxon>
        <taxon>Papilionoideae</taxon>
        <taxon>50 kb inversion clade</taxon>
        <taxon>dalbergioids sensu lato</taxon>
        <taxon>Dalbergieae</taxon>
        <taxon>Pterocarpus clade</taxon>
        <taxon>Stylosanthes</taxon>
    </lineage>
</organism>
<feature type="compositionally biased region" description="Basic and acidic residues" evidence="1">
    <location>
        <begin position="284"/>
        <end position="293"/>
    </location>
</feature>
<gene>
    <name evidence="2" type="ORF">PIB30_062462</name>
</gene>
<feature type="region of interest" description="Disordered" evidence="1">
    <location>
        <begin position="276"/>
        <end position="330"/>
    </location>
</feature>
<feature type="compositionally biased region" description="Basic and acidic residues" evidence="1">
    <location>
        <begin position="303"/>
        <end position="313"/>
    </location>
</feature>
<dbReference type="PANTHER" id="PTHR34835">
    <property type="entry name" value="OS07G0283600 PROTEIN-RELATED"/>
    <property type="match status" value="1"/>
</dbReference>
<evidence type="ECO:0000313" key="3">
    <source>
        <dbReference type="Proteomes" id="UP001341840"/>
    </source>
</evidence>
<accession>A0ABU6WJJ8</accession>
<dbReference type="PANTHER" id="PTHR34835:SF34">
    <property type="entry name" value="OS08G0555500 PROTEIN"/>
    <property type="match status" value="1"/>
</dbReference>
<evidence type="ECO:0000256" key="1">
    <source>
        <dbReference type="SAM" id="MobiDB-lite"/>
    </source>
</evidence>
<evidence type="ECO:0008006" key="4">
    <source>
        <dbReference type="Google" id="ProtNLM"/>
    </source>
</evidence>
<name>A0ABU6WJJ8_9FABA</name>
<feature type="compositionally biased region" description="Basic and acidic residues" evidence="1">
    <location>
        <begin position="320"/>
        <end position="330"/>
    </location>
</feature>
<keyword evidence="3" id="KW-1185">Reference proteome</keyword>
<evidence type="ECO:0000313" key="2">
    <source>
        <dbReference type="EMBL" id="MED6185992.1"/>
    </source>
</evidence>
<dbReference type="EMBL" id="JASCZI010181823">
    <property type="protein sequence ID" value="MED6185992.1"/>
    <property type="molecule type" value="Genomic_DNA"/>
</dbReference>
<sequence length="330" mass="37817">MGFEALAENMSNYNFSNLIMMELVDSFHIPDSTIRTNIGRFKVDATKVGHALGLNATGGLYRQKMLKKEVPREQYKAADKFRKKSLADLRDMVTQIALDTEENITKFKRAFIIYVQKAMLCPNNSKPISPKTLPTILDVTNPRAMNWGRHVYTFLLNGITEMKKKNLKSVDGCVFALLIIYFQETHFGVDFEEDDAQPPWLEYWKDIKLKRRIKYEFEDPAISIFEFPKGLAHQARSRTPTRMQKKIKTKIKIVPTNNEIMNSTLAKSLQIEGPSQKKILGKRKQIEEEKSSSESEPEIESESESKSKSKSESETASDSDSEKTISEDEK</sequence>
<reference evidence="2 3" key="1">
    <citation type="journal article" date="2023" name="Plants (Basel)">
        <title>Bridging the Gap: Combining Genomics and Transcriptomics Approaches to Understand Stylosanthes scabra, an Orphan Legume from the Brazilian Caatinga.</title>
        <authorList>
            <person name="Ferreira-Neto J.R.C."/>
            <person name="da Silva M.D."/>
            <person name="Binneck E."/>
            <person name="de Melo N.F."/>
            <person name="da Silva R.H."/>
            <person name="de Melo A.L.T.M."/>
            <person name="Pandolfi V."/>
            <person name="Bustamante F.O."/>
            <person name="Brasileiro-Vidal A.C."/>
            <person name="Benko-Iseppon A.M."/>
        </authorList>
    </citation>
    <scope>NUCLEOTIDE SEQUENCE [LARGE SCALE GENOMIC DNA]</scope>
    <source>
        <tissue evidence="2">Leaves</tissue>
    </source>
</reference>